<dbReference type="Pfam" id="PF06985">
    <property type="entry name" value="HET"/>
    <property type="match status" value="1"/>
</dbReference>
<dbReference type="AlphaFoldDB" id="A0AAE0MEI7"/>
<evidence type="ECO:0000259" key="3">
    <source>
        <dbReference type="Pfam" id="PF26640"/>
    </source>
</evidence>
<feature type="compositionally biased region" description="Polar residues" evidence="1">
    <location>
        <begin position="585"/>
        <end position="596"/>
    </location>
</feature>
<evidence type="ECO:0000259" key="2">
    <source>
        <dbReference type="Pfam" id="PF06985"/>
    </source>
</evidence>
<dbReference type="InterPro" id="IPR058525">
    <property type="entry name" value="DUF8212"/>
</dbReference>
<feature type="compositionally biased region" description="Polar residues" evidence="1">
    <location>
        <begin position="50"/>
        <end position="63"/>
    </location>
</feature>
<dbReference type="InterPro" id="IPR010730">
    <property type="entry name" value="HET"/>
</dbReference>
<organism evidence="4 5">
    <name type="scientific">Apodospora peruviana</name>
    <dbReference type="NCBI Taxonomy" id="516989"/>
    <lineage>
        <taxon>Eukaryota</taxon>
        <taxon>Fungi</taxon>
        <taxon>Dikarya</taxon>
        <taxon>Ascomycota</taxon>
        <taxon>Pezizomycotina</taxon>
        <taxon>Sordariomycetes</taxon>
        <taxon>Sordariomycetidae</taxon>
        <taxon>Sordariales</taxon>
        <taxon>Lasiosphaeriaceae</taxon>
        <taxon>Apodospora</taxon>
    </lineage>
</organism>
<gene>
    <name evidence="4" type="ORF">B0H66DRAFT_634487</name>
</gene>
<reference evidence="4" key="2">
    <citation type="submission" date="2023-06" db="EMBL/GenBank/DDBJ databases">
        <authorList>
            <consortium name="Lawrence Berkeley National Laboratory"/>
            <person name="Haridas S."/>
            <person name="Hensen N."/>
            <person name="Bonometti L."/>
            <person name="Westerberg I."/>
            <person name="Brannstrom I.O."/>
            <person name="Guillou S."/>
            <person name="Cros-Aarteil S."/>
            <person name="Calhoun S."/>
            <person name="Kuo A."/>
            <person name="Mondo S."/>
            <person name="Pangilinan J."/>
            <person name="Riley R."/>
            <person name="Labutti K."/>
            <person name="Andreopoulos B."/>
            <person name="Lipzen A."/>
            <person name="Chen C."/>
            <person name="Yanf M."/>
            <person name="Daum C."/>
            <person name="Ng V."/>
            <person name="Clum A."/>
            <person name="Steindorff A."/>
            <person name="Ohm R."/>
            <person name="Martin F."/>
            <person name="Silar P."/>
            <person name="Natvig D."/>
            <person name="Lalanne C."/>
            <person name="Gautier V."/>
            <person name="Ament-Velasquez S.L."/>
            <person name="Kruys A."/>
            <person name="Hutchinson M.I."/>
            <person name="Powell A.J."/>
            <person name="Barry K."/>
            <person name="Miller A.N."/>
            <person name="Grigoriev I.V."/>
            <person name="Debuchy R."/>
            <person name="Gladieux P."/>
            <person name="Thoren M.H."/>
            <person name="Johannesson H."/>
        </authorList>
    </citation>
    <scope>NUCLEOTIDE SEQUENCE</scope>
    <source>
        <strain evidence="4">CBS 118394</strain>
    </source>
</reference>
<dbReference type="PANTHER" id="PTHR10622">
    <property type="entry name" value="HET DOMAIN-CONTAINING PROTEIN"/>
    <property type="match status" value="1"/>
</dbReference>
<evidence type="ECO:0008006" key="6">
    <source>
        <dbReference type="Google" id="ProtNLM"/>
    </source>
</evidence>
<sequence length="751" mass="85255">MRLLNVDTLEVDEFFGVDIPPYAIVSHTWGREEVTFSEIGAVSKHRRGLSKQSQQSKTDQNQLIARGMPRSGAIDRADITRMMLLSSMMVAMRTGTYPLSYQGLMSRSITDGRTGDLEKSRDQEKERGYMFPQQPPQPPPSHHDFERKAGFSKISSACRQAARDGFRYLWIDTCCIDKANGHELSEAINAMFSWYQGAAVCYVHLEDVQYQDYKQGYRTWEHDFIRSRWFTRGWTLQELVAPRRVVFYAKGWEWLGTKADLAQSIEKVTKIDEKVLRDPSQIEKTCLARRMTWASQRKTTRPEDVAYSLMGIFGVSMPLLYGEGGESAFIRLQEEIMRTSDDHTLFAWGLLKKENDTIPTHYDSLEEFDHDEMVGMTGILAKSPTDFAGMDRVVPAVTTMAEGDAAYKMTNKGLKIKLKLSPVSFGHVTNQKFYLGVLNCQHSEDDPSSRLGMLLTETETPNVLFRTRTKMYSWVSGKALATAVPRQIYICQNNPARLPRLGQSDELIWIKARDLVSPGYQIVDIQAKRSHWNKEFSTLRVTGIADKVFYQLAVITFFNKHTKQGFFVRVLVDAGSKSYFVDLSQPKTTTQSQPSSGDKKTADETVSWLKQEAGRIWDKPGQIRVIIDPNQPQPSAGTKTLRRMQMQDIANPDVYGADEQPSWKTKGIDDDWEVAEDQEFSSSVTFTEVWEKEYNRTVKAEVGRKKEVIVLEISSMLWEPAVTAERLGAEVPGDENKIETLMGPSVVGVEA</sequence>
<reference evidence="4" key="1">
    <citation type="journal article" date="2023" name="Mol. Phylogenet. Evol.">
        <title>Genome-scale phylogeny and comparative genomics of the fungal order Sordariales.</title>
        <authorList>
            <person name="Hensen N."/>
            <person name="Bonometti L."/>
            <person name="Westerberg I."/>
            <person name="Brannstrom I.O."/>
            <person name="Guillou S."/>
            <person name="Cros-Aarteil S."/>
            <person name="Calhoun S."/>
            <person name="Haridas S."/>
            <person name="Kuo A."/>
            <person name="Mondo S."/>
            <person name="Pangilinan J."/>
            <person name="Riley R."/>
            <person name="LaButti K."/>
            <person name="Andreopoulos B."/>
            <person name="Lipzen A."/>
            <person name="Chen C."/>
            <person name="Yan M."/>
            <person name="Daum C."/>
            <person name="Ng V."/>
            <person name="Clum A."/>
            <person name="Steindorff A."/>
            <person name="Ohm R.A."/>
            <person name="Martin F."/>
            <person name="Silar P."/>
            <person name="Natvig D.O."/>
            <person name="Lalanne C."/>
            <person name="Gautier V."/>
            <person name="Ament-Velasquez S.L."/>
            <person name="Kruys A."/>
            <person name="Hutchinson M.I."/>
            <person name="Powell A.J."/>
            <person name="Barry K."/>
            <person name="Miller A.N."/>
            <person name="Grigoriev I.V."/>
            <person name="Debuchy R."/>
            <person name="Gladieux P."/>
            <person name="Hiltunen Thoren M."/>
            <person name="Johannesson H."/>
        </authorList>
    </citation>
    <scope>NUCLEOTIDE SEQUENCE</scope>
    <source>
        <strain evidence="4">CBS 118394</strain>
    </source>
</reference>
<dbReference type="EMBL" id="JAUEDM010000001">
    <property type="protein sequence ID" value="KAK3329285.1"/>
    <property type="molecule type" value="Genomic_DNA"/>
</dbReference>
<evidence type="ECO:0000256" key="1">
    <source>
        <dbReference type="SAM" id="MobiDB-lite"/>
    </source>
</evidence>
<feature type="domain" description="DUF8212" evidence="3">
    <location>
        <begin position="328"/>
        <end position="454"/>
    </location>
</feature>
<accession>A0AAE0MEI7</accession>
<feature type="region of interest" description="Disordered" evidence="1">
    <location>
        <begin position="44"/>
        <end position="69"/>
    </location>
</feature>
<feature type="region of interest" description="Disordered" evidence="1">
    <location>
        <begin position="110"/>
        <end position="146"/>
    </location>
</feature>
<feature type="domain" description="Heterokaryon incompatibility" evidence="2">
    <location>
        <begin position="153"/>
        <end position="218"/>
    </location>
</feature>
<feature type="region of interest" description="Disordered" evidence="1">
    <location>
        <begin position="585"/>
        <end position="604"/>
    </location>
</feature>
<evidence type="ECO:0000313" key="4">
    <source>
        <dbReference type="EMBL" id="KAK3329285.1"/>
    </source>
</evidence>
<protein>
    <recommendedName>
        <fullName evidence="6">Heterokaryon incompatibility domain-containing protein</fullName>
    </recommendedName>
</protein>
<dbReference type="Proteomes" id="UP001283341">
    <property type="component" value="Unassembled WGS sequence"/>
</dbReference>
<proteinExistence type="predicted"/>
<evidence type="ECO:0000313" key="5">
    <source>
        <dbReference type="Proteomes" id="UP001283341"/>
    </source>
</evidence>
<feature type="compositionally biased region" description="Basic and acidic residues" evidence="1">
    <location>
        <begin position="113"/>
        <end position="128"/>
    </location>
</feature>
<dbReference type="PANTHER" id="PTHR10622:SF10">
    <property type="entry name" value="HET DOMAIN-CONTAINING PROTEIN"/>
    <property type="match status" value="1"/>
</dbReference>
<dbReference type="Pfam" id="PF26640">
    <property type="entry name" value="DUF8212"/>
    <property type="match status" value="1"/>
</dbReference>
<keyword evidence="5" id="KW-1185">Reference proteome</keyword>
<comment type="caution">
    <text evidence="4">The sequence shown here is derived from an EMBL/GenBank/DDBJ whole genome shotgun (WGS) entry which is preliminary data.</text>
</comment>
<name>A0AAE0MEI7_9PEZI</name>